<evidence type="ECO:0000259" key="1">
    <source>
        <dbReference type="SMART" id="SM01321"/>
    </source>
</evidence>
<organism evidence="2 3">
    <name type="scientific">Candidatus Campbellbacteria bacterium RIFCSPLOWO2_02_FULL_35_11</name>
    <dbReference type="NCBI Taxonomy" id="1797581"/>
    <lineage>
        <taxon>Bacteria</taxon>
        <taxon>Candidatus Campbelliibacteriota</taxon>
    </lineage>
</organism>
<dbReference type="EMBL" id="MFAD01000032">
    <property type="protein sequence ID" value="OGD69844.1"/>
    <property type="molecule type" value="Genomic_DNA"/>
</dbReference>
<proteinExistence type="predicted"/>
<dbReference type="GO" id="GO:0003677">
    <property type="term" value="F:DNA binding"/>
    <property type="evidence" value="ECO:0007669"/>
    <property type="project" value="InterPro"/>
</dbReference>
<evidence type="ECO:0000313" key="3">
    <source>
        <dbReference type="Proteomes" id="UP000186545"/>
    </source>
</evidence>
<comment type="caution">
    <text evidence="2">The sequence shown here is derived from an EMBL/GenBank/DDBJ whole genome shotgun (WGS) entry which is preliminary data.</text>
</comment>
<reference evidence="2 3" key="1">
    <citation type="journal article" date="2016" name="Nat. Commun.">
        <title>Thousands of microbial genomes shed light on interconnected biogeochemical processes in an aquifer system.</title>
        <authorList>
            <person name="Anantharaman K."/>
            <person name="Brown C.T."/>
            <person name="Hug L.A."/>
            <person name="Sharon I."/>
            <person name="Castelle C.J."/>
            <person name="Probst A.J."/>
            <person name="Thomas B.C."/>
            <person name="Singh A."/>
            <person name="Wilkins M.J."/>
            <person name="Karaoz U."/>
            <person name="Brodie E.L."/>
            <person name="Williams K.H."/>
            <person name="Hubbard S.S."/>
            <person name="Banfield J.F."/>
        </authorList>
    </citation>
    <scope>NUCLEOTIDE SEQUENCE [LARGE SCALE GENOMIC DNA]</scope>
</reference>
<evidence type="ECO:0000313" key="2">
    <source>
        <dbReference type="EMBL" id="OGD69844.1"/>
    </source>
</evidence>
<dbReference type="InterPro" id="IPR036515">
    <property type="entry name" value="Transposase_17_sf"/>
</dbReference>
<gene>
    <name evidence="2" type="ORF">A3I18_02895</name>
</gene>
<dbReference type="Pfam" id="PF01797">
    <property type="entry name" value="Y1_Tnp"/>
    <property type="match status" value="1"/>
</dbReference>
<feature type="domain" description="Transposase IS200-like" evidence="1">
    <location>
        <begin position="9"/>
        <end position="150"/>
    </location>
</feature>
<dbReference type="Proteomes" id="UP000186545">
    <property type="component" value="Unassembled WGS sequence"/>
</dbReference>
<accession>A0A1F5ERP9</accession>
<name>A0A1F5ERP9_9BACT</name>
<dbReference type="GO" id="GO:0004803">
    <property type="term" value="F:transposase activity"/>
    <property type="evidence" value="ECO:0007669"/>
    <property type="project" value="InterPro"/>
</dbReference>
<dbReference type="Gene3D" id="3.30.70.1290">
    <property type="entry name" value="Transposase IS200-like"/>
    <property type="match status" value="1"/>
</dbReference>
<sequence length="220" mass="26193">MAIRKVPFVKREYYHIFNRGNDKRGIFMDKYDAFRFLQSMEEFNNIENGNDIFYRNRLNKNVGGPTAHKDKDKLVNIVCYCLNPNHYHFILEQLVDGGISEFMKRLNGGYTWYFNNKYDRSGSLFQGKFKSVHIESNEQLLYDSCYVNLNNKVHRKFDNLKDNFLDEISNRSSWDEYTNKNSKFNICKKDIILGQYKDIEDYKKIAEGTARAINEKRYGD</sequence>
<protein>
    <recommendedName>
        <fullName evidence="1">Transposase IS200-like domain-containing protein</fullName>
    </recommendedName>
</protein>
<dbReference type="PANTHER" id="PTHR34322">
    <property type="entry name" value="TRANSPOSASE, Y1_TNP DOMAIN-CONTAINING"/>
    <property type="match status" value="1"/>
</dbReference>
<dbReference type="SMART" id="SM01321">
    <property type="entry name" value="Y1_Tnp"/>
    <property type="match status" value="1"/>
</dbReference>
<dbReference type="InterPro" id="IPR002686">
    <property type="entry name" value="Transposase_17"/>
</dbReference>
<dbReference type="AlphaFoldDB" id="A0A1F5ERP9"/>
<dbReference type="SUPFAM" id="SSF143422">
    <property type="entry name" value="Transposase IS200-like"/>
    <property type="match status" value="1"/>
</dbReference>
<dbReference type="PANTHER" id="PTHR34322:SF2">
    <property type="entry name" value="TRANSPOSASE IS200-LIKE DOMAIN-CONTAINING PROTEIN"/>
    <property type="match status" value="1"/>
</dbReference>
<dbReference type="GO" id="GO:0006313">
    <property type="term" value="P:DNA transposition"/>
    <property type="evidence" value="ECO:0007669"/>
    <property type="project" value="InterPro"/>
</dbReference>